<proteinExistence type="predicted"/>
<protein>
    <recommendedName>
        <fullName evidence="4">SMB domain-containing protein</fullName>
    </recommendedName>
</protein>
<dbReference type="Proteomes" id="UP000827092">
    <property type="component" value="Unassembled WGS sequence"/>
</dbReference>
<reference evidence="2 3" key="1">
    <citation type="journal article" date="2022" name="Nat. Ecol. Evol.">
        <title>A masculinizing supergene underlies an exaggerated male reproductive morph in a spider.</title>
        <authorList>
            <person name="Hendrickx F."/>
            <person name="De Corte Z."/>
            <person name="Sonet G."/>
            <person name="Van Belleghem S.M."/>
            <person name="Kostlbacher S."/>
            <person name="Vangestel C."/>
        </authorList>
    </citation>
    <scope>NUCLEOTIDE SEQUENCE [LARGE SCALE GENOMIC DNA]</scope>
    <source>
        <strain evidence="2">W744_W776</strain>
    </source>
</reference>
<dbReference type="InterPro" id="IPR053231">
    <property type="entry name" value="GPCR_LN-TM7"/>
</dbReference>
<comment type="caution">
    <text evidence="2">The sequence shown here is derived from an EMBL/GenBank/DDBJ whole genome shotgun (WGS) entry which is preliminary data.</text>
</comment>
<evidence type="ECO:0000313" key="2">
    <source>
        <dbReference type="EMBL" id="KAG8189399.1"/>
    </source>
</evidence>
<feature type="chain" id="PRO_5043395037" description="SMB domain-containing protein" evidence="1">
    <location>
        <begin position="20"/>
        <end position="336"/>
    </location>
</feature>
<dbReference type="PANTHER" id="PTHR45902:SF1">
    <property type="entry name" value="LATROPHILIN RECEPTOR-LIKE PROTEIN A"/>
    <property type="match status" value="1"/>
</dbReference>
<name>A0AAV6V0W4_9ARAC</name>
<sequence>MNALHLTVSLLACICGALAVHYNELEMMGFQNCPQKNHCAQIANTPFLDRICECDQACSTYDDCCLNARRVRFRQPPKEICLQYGNLVYQGAYAVANCPANYTGPSEIRVQCMSGNITDPFLNSPVSDSRTGKTFKNRYCALCNDANSANFLSWNIAVSCDNSNSGDFAFQDLTYRSDLVRWGLNRQGRFDKCTIKYDKPVYINNIRQCRANLVSTCPTGYKRQNYIRGCEAYMTVVVGRDVMYRNPHCAVCNGVPIDEVFCFSTTLMSRKSNKPFSFALLLDVNRSDGDIVGESNPNTCPSGQKYDPFFKKCRTLVCAIPGFKMQNGKCVKQKKN</sequence>
<evidence type="ECO:0000313" key="3">
    <source>
        <dbReference type="Proteomes" id="UP000827092"/>
    </source>
</evidence>
<dbReference type="EMBL" id="JAFNEN010000216">
    <property type="protein sequence ID" value="KAG8189399.1"/>
    <property type="molecule type" value="Genomic_DNA"/>
</dbReference>
<dbReference type="PANTHER" id="PTHR45902">
    <property type="entry name" value="LATROPHILIN RECEPTOR-LIKE PROTEIN A"/>
    <property type="match status" value="1"/>
</dbReference>
<feature type="signal peptide" evidence="1">
    <location>
        <begin position="1"/>
        <end position="19"/>
    </location>
</feature>
<evidence type="ECO:0000256" key="1">
    <source>
        <dbReference type="SAM" id="SignalP"/>
    </source>
</evidence>
<gene>
    <name evidence="2" type="ORF">JTE90_020215</name>
</gene>
<accession>A0AAV6V0W4</accession>
<evidence type="ECO:0008006" key="4">
    <source>
        <dbReference type="Google" id="ProtNLM"/>
    </source>
</evidence>
<organism evidence="2 3">
    <name type="scientific">Oedothorax gibbosus</name>
    <dbReference type="NCBI Taxonomy" id="931172"/>
    <lineage>
        <taxon>Eukaryota</taxon>
        <taxon>Metazoa</taxon>
        <taxon>Ecdysozoa</taxon>
        <taxon>Arthropoda</taxon>
        <taxon>Chelicerata</taxon>
        <taxon>Arachnida</taxon>
        <taxon>Araneae</taxon>
        <taxon>Araneomorphae</taxon>
        <taxon>Entelegynae</taxon>
        <taxon>Araneoidea</taxon>
        <taxon>Linyphiidae</taxon>
        <taxon>Erigoninae</taxon>
        <taxon>Oedothorax</taxon>
    </lineage>
</organism>
<keyword evidence="1" id="KW-0732">Signal</keyword>
<keyword evidence="3" id="KW-1185">Reference proteome</keyword>
<dbReference type="AlphaFoldDB" id="A0AAV6V0W4"/>